<evidence type="ECO:0000313" key="4">
    <source>
        <dbReference type="Proteomes" id="UP000195985"/>
    </source>
</evidence>
<dbReference type="InterPro" id="IPR050270">
    <property type="entry name" value="DegV_domain_contain"/>
</dbReference>
<dbReference type="Gene3D" id="3.40.50.10170">
    <property type="match status" value="1"/>
</dbReference>
<organism evidence="3 4">
    <name type="scientific">Trichococcus pasteurii</name>
    <dbReference type="NCBI Taxonomy" id="43064"/>
    <lineage>
        <taxon>Bacteria</taxon>
        <taxon>Bacillati</taxon>
        <taxon>Bacillota</taxon>
        <taxon>Bacilli</taxon>
        <taxon>Lactobacillales</taxon>
        <taxon>Carnobacteriaceae</taxon>
        <taxon>Trichococcus</taxon>
    </lineage>
</organism>
<gene>
    <name evidence="3" type="ORF">TPAS_899</name>
</gene>
<dbReference type="GO" id="GO:0008289">
    <property type="term" value="F:lipid binding"/>
    <property type="evidence" value="ECO:0007669"/>
    <property type="project" value="UniProtKB-KW"/>
</dbReference>
<dbReference type="SUPFAM" id="SSF82549">
    <property type="entry name" value="DAK1/DegV-like"/>
    <property type="match status" value="1"/>
</dbReference>
<dbReference type="EMBL" id="FWEY01000002">
    <property type="protein sequence ID" value="SLM51223.1"/>
    <property type="molecule type" value="Genomic_DNA"/>
</dbReference>
<dbReference type="STRING" id="43064.SAMN04488086_10186"/>
<dbReference type="AlphaFoldDB" id="A0A1W1IEM4"/>
<accession>A0A1W1IEM4</accession>
<dbReference type="PANTHER" id="PTHR33434:SF2">
    <property type="entry name" value="FATTY ACID-BINDING PROTEIN TM_1468"/>
    <property type="match status" value="1"/>
</dbReference>
<dbReference type="InterPro" id="IPR043168">
    <property type="entry name" value="DegV_C"/>
</dbReference>
<dbReference type="Pfam" id="PF02645">
    <property type="entry name" value="DegV"/>
    <property type="match status" value="1"/>
</dbReference>
<evidence type="ECO:0000256" key="1">
    <source>
        <dbReference type="ARBA" id="ARBA00003238"/>
    </source>
</evidence>
<dbReference type="PANTHER" id="PTHR33434">
    <property type="entry name" value="DEGV DOMAIN-CONTAINING PROTEIN DR_1986-RELATED"/>
    <property type="match status" value="1"/>
</dbReference>
<dbReference type="InterPro" id="IPR003797">
    <property type="entry name" value="DegV"/>
</dbReference>
<reference evidence="4" key="1">
    <citation type="submission" date="2016-04" db="EMBL/GenBank/DDBJ databases">
        <authorList>
            <person name="Strepis N."/>
        </authorList>
    </citation>
    <scope>NUCLEOTIDE SEQUENCE [LARGE SCALE GENOMIC DNA]</scope>
</reference>
<name>A0A1W1IEM4_9LACT</name>
<evidence type="ECO:0000313" key="3">
    <source>
        <dbReference type="EMBL" id="SLM51223.1"/>
    </source>
</evidence>
<evidence type="ECO:0000256" key="2">
    <source>
        <dbReference type="ARBA" id="ARBA00023121"/>
    </source>
</evidence>
<keyword evidence="4" id="KW-1185">Reference proteome</keyword>
<dbReference type="Proteomes" id="UP000195985">
    <property type="component" value="Unassembled WGS sequence"/>
</dbReference>
<keyword evidence="2" id="KW-0446">Lipid-binding</keyword>
<dbReference type="RefSeq" id="WP_086942070.1">
    <property type="nucleotide sequence ID" value="NZ_FONM01000001.1"/>
</dbReference>
<proteinExistence type="predicted"/>
<protein>
    <submittedName>
        <fullName evidence="3">Degv</fullName>
    </submittedName>
</protein>
<dbReference type="OrthoDB" id="9781230at2"/>
<sequence length="288" mass="31472">MSRVILTTESGADVPADLAKKHNIQIVPMHVIMDDIDHLDGSFPVTDLYDYYERTKKIPSTTATNPNEYTAFFEKIRSEQPDSIIVHIGYTSKASSSFQSAVLAAEDFENIHLIDALNVSGGLAAIVLYAADLLEQEPDIAVEKLVAAIEAAVPRAHFSFMPSGLEFLRAGGRVSNAAYLGASLLKIKPTIELIDGKLVSTKKYRGKMSRVVVDFFDDYLKAYAIEDNKLYLIQSLGLDEEIMTQMENYAKEKGFQDVTWVQTGGVITSHGGPGAFGIAGIEKSANAE</sequence>
<dbReference type="NCBIfam" id="TIGR00762">
    <property type="entry name" value="DegV"/>
    <property type="match status" value="1"/>
</dbReference>
<dbReference type="PROSITE" id="PS51482">
    <property type="entry name" value="DEGV"/>
    <property type="match status" value="1"/>
</dbReference>
<comment type="function">
    <text evidence="1">May bind long-chain fatty acids, such as palmitate, and may play a role in lipid transport or fatty acid metabolism.</text>
</comment>
<dbReference type="Gene3D" id="3.30.1180.10">
    <property type="match status" value="1"/>
</dbReference>